<sequence length="136" mass="15691">MEETKGEAQIMRKGDGINLNDLLFTKDRDYLVKHRDDKQVKAVHLAGKLIVLYFMPLHRDPNPHRKYHGAEETEAELQIIRKGDMINLHGFLFTKDRDYLVKCNDDRQVKAVHLADKILFLLVRAANEANGAVNLQ</sequence>
<protein>
    <submittedName>
        <fullName evidence="1">Uncharacterized protein</fullName>
    </submittedName>
</protein>
<proteinExistence type="predicted"/>
<evidence type="ECO:0000313" key="1">
    <source>
        <dbReference type="EMBL" id="KAK1367220.1"/>
    </source>
</evidence>
<gene>
    <name evidence="1" type="ORF">POM88_042781</name>
</gene>
<dbReference type="Proteomes" id="UP001237642">
    <property type="component" value="Unassembled WGS sequence"/>
</dbReference>
<accession>A0AAD8HH44</accession>
<reference evidence="1" key="2">
    <citation type="submission" date="2023-05" db="EMBL/GenBank/DDBJ databases">
        <authorList>
            <person name="Schelkunov M.I."/>
        </authorList>
    </citation>
    <scope>NUCLEOTIDE SEQUENCE</scope>
    <source>
        <strain evidence="1">Hsosn_3</strain>
        <tissue evidence="1">Leaf</tissue>
    </source>
</reference>
<comment type="caution">
    <text evidence="1">The sequence shown here is derived from an EMBL/GenBank/DDBJ whole genome shotgun (WGS) entry which is preliminary data.</text>
</comment>
<name>A0AAD8HH44_9APIA</name>
<reference evidence="1" key="1">
    <citation type="submission" date="2023-02" db="EMBL/GenBank/DDBJ databases">
        <title>Genome of toxic invasive species Heracleum sosnowskyi carries increased number of genes despite the absence of recent whole-genome duplications.</title>
        <authorList>
            <person name="Schelkunov M."/>
            <person name="Shtratnikova V."/>
            <person name="Makarenko M."/>
            <person name="Klepikova A."/>
            <person name="Omelchenko D."/>
            <person name="Novikova G."/>
            <person name="Obukhova E."/>
            <person name="Bogdanov V."/>
            <person name="Penin A."/>
            <person name="Logacheva M."/>
        </authorList>
    </citation>
    <scope>NUCLEOTIDE SEQUENCE</scope>
    <source>
        <strain evidence="1">Hsosn_3</strain>
        <tissue evidence="1">Leaf</tissue>
    </source>
</reference>
<dbReference type="EMBL" id="JAUIZM010000009">
    <property type="protein sequence ID" value="KAK1367220.1"/>
    <property type="molecule type" value="Genomic_DNA"/>
</dbReference>
<dbReference type="AlphaFoldDB" id="A0AAD8HH44"/>
<keyword evidence="2" id="KW-1185">Reference proteome</keyword>
<organism evidence="1 2">
    <name type="scientific">Heracleum sosnowskyi</name>
    <dbReference type="NCBI Taxonomy" id="360622"/>
    <lineage>
        <taxon>Eukaryota</taxon>
        <taxon>Viridiplantae</taxon>
        <taxon>Streptophyta</taxon>
        <taxon>Embryophyta</taxon>
        <taxon>Tracheophyta</taxon>
        <taxon>Spermatophyta</taxon>
        <taxon>Magnoliopsida</taxon>
        <taxon>eudicotyledons</taxon>
        <taxon>Gunneridae</taxon>
        <taxon>Pentapetalae</taxon>
        <taxon>asterids</taxon>
        <taxon>campanulids</taxon>
        <taxon>Apiales</taxon>
        <taxon>Apiaceae</taxon>
        <taxon>Apioideae</taxon>
        <taxon>apioid superclade</taxon>
        <taxon>Tordylieae</taxon>
        <taxon>Tordyliinae</taxon>
        <taxon>Heracleum</taxon>
    </lineage>
</organism>
<evidence type="ECO:0000313" key="2">
    <source>
        <dbReference type="Proteomes" id="UP001237642"/>
    </source>
</evidence>